<accession>A0A381P6H7</accession>
<evidence type="ECO:0000259" key="2">
    <source>
        <dbReference type="Pfam" id="PF06467"/>
    </source>
</evidence>
<name>A0A381P6H7_9ZZZZ</name>
<dbReference type="AlphaFoldDB" id="A0A381P6H7"/>
<proteinExistence type="predicted"/>
<organism evidence="3">
    <name type="scientific">marine metagenome</name>
    <dbReference type="NCBI Taxonomy" id="408172"/>
    <lineage>
        <taxon>unclassified sequences</taxon>
        <taxon>metagenomes</taxon>
        <taxon>ecological metagenomes</taxon>
    </lineage>
</organism>
<keyword evidence="1" id="KW-1133">Transmembrane helix</keyword>
<keyword evidence="1" id="KW-0812">Transmembrane</keyword>
<evidence type="ECO:0000256" key="1">
    <source>
        <dbReference type="SAM" id="Phobius"/>
    </source>
</evidence>
<gene>
    <name evidence="3" type="ORF">METZ01_LOCUS14871</name>
</gene>
<reference evidence="3" key="1">
    <citation type="submission" date="2018-05" db="EMBL/GenBank/DDBJ databases">
        <authorList>
            <person name="Lanie J.A."/>
            <person name="Ng W.-L."/>
            <person name="Kazmierczak K.M."/>
            <person name="Andrzejewski T.M."/>
            <person name="Davidsen T.M."/>
            <person name="Wayne K.J."/>
            <person name="Tettelin H."/>
            <person name="Glass J.I."/>
            <person name="Rusch D."/>
            <person name="Podicherti R."/>
            <person name="Tsui H.-C.T."/>
            <person name="Winkler M.E."/>
        </authorList>
    </citation>
    <scope>NUCLEOTIDE SEQUENCE</scope>
</reference>
<dbReference type="Pfam" id="PF06467">
    <property type="entry name" value="zf-FCS"/>
    <property type="match status" value="1"/>
</dbReference>
<dbReference type="InterPro" id="IPR010507">
    <property type="entry name" value="Znf_MYM"/>
</dbReference>
<dbReference type="GO" id="GO:0008270">
    <property type="term" value="F:zinc ion binding"/>
    <property type="evidence" value="ECO:0007669"/>
    <property type="project" value="InterPro"/>
</dbReference>
<feature type="domain" description="MYM-type" evidence="2">
    <location>
        <begin position="60"/>
        <end position="79"/>
    </location>
</feature>
<feature type="transmembrane region" description="Helical" evidence="1">
    <location>
        <begin position="6"/>
        <end position="29"/>
    </location>
</feature>
<keyword evidence="1" id="KW-0472">Membrane</keyword>
<sequence>MLTGWLRVILPIIAFYLIWRFVSGVIEGATGRSKVAKPKGVSLVQDPVCGMFVVRSRAVTIKREGTVKYFCSDQCRRKYLDQ</sequence>
<dbReference type="EMBL" id="UINC01000842">
    <property type="protein sequence ID" value="SUZ62017.1"/>
    <property type="molecule type" value="Genomic_DNA"/>
</dbReference>
<protein>
    <recommendedName>
        <fullName evidence="2">MYM-type domain-containing protein</fullName>
    </recommendedName>
</protein>
<evidence type="ECO:0000313" key="3">
    <source>
        <dbReference type="EMBL" id="SUZ62017.1"/>
    </source>
</evidence>